<dbReference type="AlphaFoldDB" id="A0ABD0XJ81"/>
<dbReference type="EMBL" id="JAGEUA010000001">
    <property type="protein sequence ID" value="KAL1020537.1"/>
    <property type="molecule type" value="Genomic_DNA"/>
</dbReference>
<evidence type="ECO:0000259" key="16">
    <source>
        <dbReference type="PROSITE" id="PS50016"/>
    </source>
</evidence>
<dbReference type="SMART" id="SM00249">
    <property type="entry name" value="PHD"/>
    <property type="match status" value="1"/>
</dbReference>
<keyword evidence="4 14" id="KW-0863">Zinc-finger</keyword>
<dbReference type="InterPro" id="IPR019786">
    <property type="entry name" value="Zinc_finger_PHD-type_CS"/>
</dbReference>
<dbReference type="InterPro" id="IPR037869">
    <property type="entry name" value="Spp1/CFP1"/>
</dbReference>
<protein>
    <recommendedName>
        <fullName evidence="10">CXXC-type zinc finger protein 1</fullName>
    </recommendedName>
    <alternativeName>
        <fullName evidence="12">CpG-binding protein</fullName>
    </alternativeName>
    <alternativeName>
        <fullName evidence="13">PHD finger and CXXC domain-containing protein 1</fullName>
    </alternativeName>
</protein>
<keyword evidence="5" id="KW-0862">Zinc</keyword>
<evidence type="ECO:0000256" key="6">
    <source>
        <dbReference type="ARBA" id="ARBA00023015"/>
    </source>
</evidence>
<evidence type="ECO:0000256" key="14">
    <source>
        <dbReference type="PROSITE-ProRule" id="PRU00146"/>
    </source>
</evidence>
<dbReference type="GO" id="GO:0003677">
    <property type="term" value="F:DNA binding"/>
    <property type="evidence" value="ECO:0007669"/>
    <property type="project" value="UniProtKB-KW"/>
</dbReference>
<organism evidence="17 18">
    <name type="scientific">Umbra pygmaea</name>
    <name type="common">Eastern mudminnow</name>
    <dbReference type="NCBI Taxonomy" id="75934"/>
    <lineage>
        <taxon>Eukaryota</taxon>
        <taxon>Metazoa</taxon>
        <taxon>Chordata</taxon>
        <taxon>Craniata</taxon>
        <taxon>Vertebrata</taxon>
        <taxon>Euteleostomi</taxon>
        <taxon>Actinopterygii</taxon>
        <taxon>Neopterygii</taxon>
        <taxon>Teleostei</taxon>
        <taxon>Protacanthopterygii</taxon>
        <taxon>Esociformes</taxon>
        <taxon>Umbridae</taxon>
        <taxon>Umbra</taxon>
    </lineage>
</organism>
<gene>
    <name evidence="17" type="ORF">UPYG_G00001390</name>
</gene>
<sequence>MAQDNHSEVSELSPSRGPGPCPVGTVNDGEKGPVYCVCRRPDINCFMIGCDCCSEWFHGNCIGISEKAAKAIRVWYCDKCRAKDGSLEIKYRPKKTKEPKVKLENETDPDKTEKQHPDAPDLKIERRRGSRVSNIHHFTDQVP</sequence>
<comment type="subcellular location">
    <subcellularLocation>
        <location evidence="1">Nucleus</location>
    </subcellularLocation>
</comment>
<evidence type="ECO:0000256" key="8">
    <source>
        <dbReference type="ARBA" id="ARBA00023163"/>
    </source>
</evidence>
<evidence type="ECO:0000313" key="18">
    <source>
        <dbReference type="Proteomes" id="UP001557470"/>
    </source>
</evidence>
<feature type="compositionally biased region" description="Basic and acidic residues" evidence="15">
    <location>
        <begin position="91"/>
        <end position="124"/>
    </location>
</feature>
<feature type="region of interest" description="Disordered" evidence="15">
    <location>
        <begin position="1"/>
        <end position="24"/>
    </location>
</feature>
<evidence type="ECO:0000256" key="12">
    <source>
        <dbReference type="ARBA" id="ARBA00079319"/>
    </source>
</evidence>
<evidence type="ECO:0000256" key="10">
    <source>
        <dbReference type="ARBA" id="ARBA00023828"/>
    </source>
</evidence>
<dbReference type="Proteomes" id="UP001557470">
    <property type="component" value="Unassembled WGS sequence"/>
</dbReference>
<dbReference type="InterPro" id="IPR011011">
    <property type="entry name" value="Znf_FYVE_PHD"/>
</dbReference>
<dbReference type="Gene3D" id="3.30.40.10">
    <property type="entry name" value="Zinc/RING finger domain, C3HC4 (zinc finger)"/>
    <property type="match status" value="1"/>
</dbReference>
<dbReference type="GO" id="GO:0008270">
    <property type="term" value="F:zinc ion binding"/>
    <property type="evidence" value="ECO:0007669"/>
    <property type="project" value="UniProtKB-KW"/>
</dbReference>
<evidence type="ECO:0000256" key="7">
    <source>
        <dbReference type="ARBA" id="ARBA00023125"/>
    </source>
</evidence>
<comment type="function">
    <text evidence="11">Transcriptional activator that exhibits a unique DNA binding specificity for CpG unmethylated motifs with a preference for CpGG.</text>
</comment>
<keyword evidence="7" id="KW-0238">DNA-binding</keyword>
<name>A0ABD0XJ81_UMBPY</name>
<keyword evidence="8" id="KW-0804">Transcription</keyword>
<evidence type="ECO:0000256" key="15">
    <source>
        <dbReference type="SAM" id="MobiDB-lite"/>
    </source>
</evidence>
<keyword evidence="2" id="KW-0597">Phosphoprotein</keyword>
<evidence type="ECO:0000256" key="2">
    <source>
        <dbReference type="ARBA" id="ARBA00022553"/>
    </source>
</evidence>
<dbReference type="InterPro" id="IPR013083">
    <property type="entry name" value="Znf_RING/FYVE/PHD"/>
</dbReference>
<keyword evidence="9" id="KW-0539">Nucleus</keyword>
<evidence type="ECO:0000256" key="11">
    <source>
        <dbReference type="ARBA" id="ARBA00056449"/>
    </source>
</evidence>
<evidence type="ECO:0000256" key="4">
    <source>
        <dbReference type="ARBA" id="ARBA00022771"/>
    </source>
</evidence>
<dbReference type="GO" id="GO:0031981">
    <property type="term" value="C:nuclear lumen"/>
    <property type="evidence" value="ECO:0007669"/>
    <property type="project" value="UniProtKB-ARBA"/>
</dbReference>
<dbReference type="PANTHER" id="PTHR46174:SF5">
    <property type="entry name" value="CXXC-TYPE ZINC FINGER PROTEIN 1"/>
    <property type="match status" value="1"/>
</dbReference>
<keyword evidence="6" id="KW-0805">Transcription regulation</keyword>
<dbReference type="InterPro" id="IPR019787">
    <property type="entry name" value="Znf_PHD-finger"/>
</dbReference>
<dbReference type="PANTHER" id="PTHR46174">
    <property type="entry name" value="CXXC-TYPE ZINC FINGER PROTEIN 1"/>
    <property type="match status" value="1"/>
</dbReference>
<accession>A0ABD0XJ81</accession>
<proteinExistence type="predicted"/>
<evidence type="ECO:0000256" key="3">
    <source>
        <dbReference type="ARBA" id="ARBA00022723"/>
    </source>
</evidence>
<dbReference type="FunFam" id="3.30.40.10:FF:000138">
    <property type="entry name" value="CXXC-type zinc finger protein 1"/>
    <property type="match status" value="1"/>
</dbReference>
<feature type="domain" description="PHD-type" evidence="16">
    <location>
        <begin position="33"/>
        <end position="83"/>
    </location>
</feature>
<comment type="caution">
    <text evidence="17">The sequence shown here is derived from an EMBL/GenBank/DDBJ whole genome shotgun (WGS) entry which is preliminary data.</text>
</comment>
<reference evidence="17 18" key="1">
    <citation type="submission" date="2024-06" db="EMBL/GenBank/DDBJ databases">
        <authorList>
            <person name="Pan Q."/>
            <person name="Wen M."/>
            <person name="Jouanno E."/>
            <person name="Zahm M."/>
            <person name="Klopp C."/>
            <person name="Cabau C."/>
            <person name="Louis A."/>
            <person name="Berthelot C."/>
            <person name="Parey E."/>
            <person name="Roest Crollius H."/>
            <person name="Montfort J."/>
            <person name="Robinson-Rechavi M."/>
            <person name="Bouchez O."/>
            <person name="Lampietro C."/>
            <person name="Lopez Roques C."/>
            <person name="Donnadieu C."/>
            <person name="Postlethwait J."/>
            <person name="Bobe J."/>
            <person name="Verreycken H."/>
            <person name="Guiguen Y."/>
        </authorList>
    </citation>
    <scope>NUCLEOTIDE SEQUENCE [LARGE SCALE GENOMIC DNA]</scope>
    <source>
        <strain evidence="17">Up_M1</strain>
        <tissue evidence="17">Testis</tissue>
    </source>
</reference>
<dbReference type="SUPFAM" id="SSF57903">
    <property type="entry name" value="FYVE/PHD zinc finger"/>
    <property type="match status" value="1"/>
</dbReference>
<keyword evidence="3" id="KW-0479">Metal-binding</keyword>
<evidence type="ECO:0000313" key="17">
    <source>
        <dbReference type="EMBL" id="KAL1020537.1"/>
    </source>
</evidence>
<evidence type="ECO:0000256" key="1">
    <source>
        <dbReference type="ARBA" id="ARBA00004123"/>
    </source>
</evidence>
<dbReference type="Pfam" id="PF00628">
    <property type="entry name" value="PHD"/>
    <property type="match status" value="1"/>
</dbReference>
<keyword evidence="18" id="KW-1185">Reference proteome</keyword>
<evidence type="ECO:0000256" key="9">
    <source>
        <dbReference type="ARBA" id="ARBA00023242"/>
    </source>
</evidence>
<evidence type="ECO:0000256" key="13">
    <source>
        <dbReference type="ARBA" id="ARBA00081451"/>
    </source>
</evidence>
<feature type="region of interest" description="Disordered" evidence="15">
    <location>
        <begin position="91"/>
        <end position="143"/>
    </location>
</feature>
<dbReference type="PROSITE" id="PS01359">
    <property type="entry name" value="ZF_PHD_1"/>
    <property type="match status" value="1"/>
</dbReference>
<dbReference type="InterPro" id="IPR001965">
    <property type="entry name" value="Znf_PHD"/>
</dbReference>
<evidence type="ECO:0000256" key="5">
    <source>
        <dbReference type="ARBA" id="ARBA00022833"/>
    </source>
</evidence>
<dbReference type="PROSITE" id="PS50016">
    <property type="entry name" value="ZF_PHD_2"/>
    <property type="match status" value="1"/>
</dbReference>